<dbReference type="Pfam" id="PF00356">
    <property type="entry name" value="LacI"/>
    <property type="match status" value="1"/>
</dbReference>
<sequence>MSTTSSHARRRPPTLRDVAEIAEVSIKTVSNVVNDYPHVRPSTRARVQDAIAATGYRPQLAAQQLRTGASGIVTLAVPSLTFSYFSHLAQTFIDEAQGRGRTVVLHTTSAGRDEEIEVLRGFRRRLGDGIIFNPMHVGEDYLAQMEHVDQPTVFIGEHLSDAHLPPGSDYVRIDNTRATADATAHLLEGGRTRLAFVGAMGRKDPAPHSSSGLRIEGFRQALWRHDQDPSRSPIVEVGDWHRADGREAVHRLLETHPDLDGLVCGNDEIALGALAGLRDHGRSVPEDVAVVGYDDSPEASFSHPALTTIRPDKEFLVRTALDMLIERINGYEGASRTITAPHRLVARESSPQP</sequence>
<dbReference type="PROSITE" id="PS50932">
    <property type="entry name" value="HTH_LACI_2"/>
    <property type="match status" value="1"/>
</dbReference>
<evidence type="ECO:0000256" key="1">
    <source>
        <dbReference type="ARBA" id="ARBA00023015"/>
    </source>
</evidence>
<reference evidence="5 6" key="1">
    <citation type="submission" date="2018-05" db="EMBL/GenBank/DDBJ databases">
        <title>Brachybacterium sp. M1HQ-2T, whole genome shotgun sequence.</title>
        <authorList>
            <person name="Tuo L."/>
        </authorList>
    </citation>
    <scope>NUCLEOTIDE SEQUENCE [LARGE SCALE GENOMIC DNA]</scope>
    <source>
        <strain evidence="5 6">M1HQ-2</strain>
    </source>
</reference>
<keyword evidence="3" id="KW-0804">Transcription</keyword>
<dbReference type="CDD" id="cd06267">
    <property type="entry name" value="PBP1_LacI_sugar_binding-like"/>
    <property type="match status" value="1"/>
</dbReference>
<evidence type="ECO:0000313" key="5">
    <source>
        <dbReference type="EMBL" id="PWH07278.1"/>
    </source>
</evidence>
<dbReference type="GO" id="GO:0003700">
    <property type="term" value="F:DNA-binding transcription factor activity"/>
    <property type="evidence" value="ECO:0007669"/>
    <property type="project" value="TreeGrafter"/>
</dbReference>
<dbReference type="SUPFAM" id="SSF53822">
    <property type="entry name" value="Periplasmic binding protein-like I"/>
    <property type="match status" value="1"/>
</dbReference>
<protein>
    <submittedName>
        <fullName evidence="5">LacI family transcriptional regulator</fullName>
    </submittedName>
</protein>
<dbReference type="Proteomes" id="UP000245590">
    <property type="component" value="Unassembled WGS sequence"/>
</dbReference>
<keyword evidence="1" id="KW-0805">Transcription regulation</keyword>
<dbReference type="RefSeq" id="WP_109274162.1">
    <property type="nucleotide sequence ID" value="NZ_QFKX01000001.1"/>
</dbReference>
<dbReference type="PANTHER" id="PTHR30146:SF109">
    <property type="entry name" value="HTH-TYPE TRANSCRIPTIONAL REGULATOR GALS"/>
    <property type="match status" value="1"/>
</dbReference>
<dbReference type="Pfam" id="PF13377">
    <property type="entry name" value="Peripla_BP_3"/>
    <property type="match status" value="1"/>
</dbReference>
<dbReference type="InterPro" id="IPR000843">
    <property type="entry name" value="HTH_LacI"/>
</dbReference>
<dbReference type="InterPro" id="IPR010982">
    <property type="entry name" value="Lambda_DNA-bd_dom_sf"/>
</dbReference>
<dbReference type="PROSITE" id="PS00356">
    <property type="entry name" value="HTH_LACI_1"/>
    <property type="match status" value="1"/>
</dbReference>
<dbReference type="SUPFAM" id="SSF47413">
    <property type="entry name" value="lambda repressor-like DNA-binding domains"/>
    <property type="match status" value="1"/>
</dbReference>
<dbReference type="GO" id="GO:0000976">
    <property type="term" value="F:transcription cis-regulatory region binding"/>
    <property type="evidence" value="ECO:0007669"/>
    <property type="project" value="TreeGrafter"/>
</dbReference>
<evidence type="ECO:0000256" key="3">
    <source>
        <dbReference type="ARBA" id="ARBA00023163"/>
    </source>
</evidence>
<evidence type="ECO:0000256" key="2">
    <source>
        <dbReference type="ARBA" id="ARBA00023125"/>
    </source>
</evidence>
<evidence type="ECO:0000259" key="4">
    <source>
        <dbReference type="PROSITE" id="PS50932"/>
    </source>
</evidence>
<dbReference type="PANTHER" id="PTHR30146">
    <property type="entry name" value="LACI-RELATED TRANSCRIPTIONAL REPRESSOR"/>
    <property type="match status" value="1"/>
</dbReference>
<comment type="caution">
    <text evidence="5">The sequence shown here is derived from an EMBL/GenBank/DDBJ whole genome shotgun (WGS) entry which is preliminary data.</text>
</comment>
<dbReference type="InterPro" id="IPR028082">
    <property type="entry name" value="Peripla_BP_I"/>
</dbReference>
<gene>
    <name evidence="5" type="ORF">DEO23_01075</name>
</gene>
<evidence type="ECO:0000313" key="6">
    <source>
        <dbReference type="Proteomes" id="UP000245590"/>
    </source>
</evidence>
<dbReference type="Gene3D" id="1.10.260.40">
    <property type="entry name" value="lambda repressor-like DNA-binding domains"/>
    <property type="match status" value="1"/>
</dbReference>
<dbReference type="CDD" id="cd01392">
    <property type="entry name" value="HTH_LacI"/>
    <property type="match status" value="1"/>
</dbReference>
<keyword evidence="2" id="KW-0238">DNA-binding</keyword>
<dbReference type="AlphaFoldDB" id="A0A2U2RN34"/>
<dbReference type="InterPro" id="IPR046335">
    <property type="entry name" value="LacI/GalR-like_sensor"/>
</dbReference>
<dbReference type="SMART" id="SM00354">
    <property type="entry name" value="HTH_LACI"/>
    <property type="match status" value="1"/>
</dbReference>
<keyword evidence="6" id="KW-1185">Reference proteome</keyword>
<dbReference type="Gene3D" id="3.40.50.2300">
    <property type="match status" value="2"/>
</dbReference>
<dbReference type="OrthoDB" id="2854648at2"/>
<accession>A0A2U2RN34</accession>
<organism evidence="5 6">
    <name type="scientific">Brachybacterium endophyticum</name>
    <dbReference type="NCBI Taxonomy" id="2182385"/>
    <lineage>
        <taxon>Bacteria</taxon>
        <taxon>Bacillati</taxon>
        <taxon>Actinomycetota</taxon>
        <taxon>Actinomycetes</taxon>
        <taxon>Micrococcales</taxon>
        <taxon>Dermabacteraceae</taxon>
        <taxon>Brachybacterium</taxon>
    </lineage>
</organism>
<feature type="domain" description="HTH lacI-type" evidence="4">
    <location>
        <begin position="13"/>
        <end position="67"/>
    </location>
</feature>
<name>A0A2U2RN34_9MICO</name>
<proteinExistence type="predicted"/>
<dbReference type="EMBL" id="QFKX01000001">
    <property type="protein sequence ID" value="PWH07278.1"/>
    <property type="molecule type" value="Genomic_DNA"/>
</dbReference>